<keyword evidence="1" id="KW-0472">Membrane</keyword>
<feature type="transmembrane region" description="Helical" evidence="1">
    <location>
        <begin position="48"/>
        <end position="67"/>
    </location>
</feature>
<protein>
    <submittedName>
        <fullName evidence="2">CsbA</fullName>
    </submittedName>
</protein>
<dbReference type="RefSeq" id="WP_029284663.1">
    <property type="nucleotide sequence ID" value="NZ_CANLZQ010000003.1"/>
</dbReference>
<dbReference type="Proteomes" id="UP000028549">
    <property type="component" value="Unassembled WGS sequence"/>
</dbReference>
<gene>
    <name evidence="2" type="ORF">GS18_0213570</name>
</gene>
<evidence type="ECO:0000256" key="1">
    <source>
        <dbReference type="SAM" id="Phobius"/>
    </source>
</evidence>
<accession>A0A084GXP9</accession>
<proteinExistence type="predicted"/>
<dbReference type="STRING" id="246786.GS18_0213570"/>
<dbReference type="AlphaFoldDB" id="A0A084GXP9"/>
<reference evidence="2 3" key="1">
    <citation type="journal article" date="2005" name="Int. J. Syst. Evol. Microbiol.">
        <title>Bacillus cibi sp. nov., isolated from jeotgal, a traditional Korean fermented seafood.</title>
        <authorList>
            <person name="Yoon J.H."/>
            <person name="Lee C.H."/>
            <person name="Oh T.K."/>
        </authorList>
    </citation>
    <scope>NUCLEOTIDE SEQUENCE [LARGE SCALE GENOMIC DNA]</scope>
    <source>
        <strain evidence="2 3">DSM 16189</strain>
    </source>
</reference>
<keyword evidence="3" id="KW-1185">Reference proteome</keyword>
<dbReference type="InterPro" id="IPR019242">
    <property type="entry name" value="DUF2198"/>
</dbReference>
<evidence type="ECO:0000313" key="2">
    <source>
        <dbReference type="EMBL" id="KEZ52111.1"/>
    </source>
</evidence>
<name>A0A084GXP9_METID</name>
<keyword evidence="1" id="KW-0812">Transmembrane</keyword>
<evidence type="ECO:0000313" key="3">
    <source>
        <dbReference type="Proteomes" id="UP000028549"/>
    </source>
</evidence>
<comment type="caution">
    <text evidence="2">The sequence shown here is derived from an EMBL/GenBank/DDBJ whole genome shotgun (WGS) entry which is preliminary data.</text>
</comment>
<dbReference type="OrthoDB" id="2454250at2"/>
<keyword evidence="1" id="KW-1133">Transmembrane helix</keyword>
<dbReference type="EMBL" id="JNVC02000005">
    <property type="protein sequence ID" value="KEZ52111.1"/>
    <property type="molecule type" value="Genomic_DNA"/>
</dbReference>
<sequence>MLLKAALALVLPFVILTLFARVTYNHYVAAVLTIALLAAAYSKGYMDSWLLIALDAVSVIAGFLYAAKMAKRTRNEKTN</sequence>
<organism evidence="2 3">
    <name type="scientific">Metabacillus indicus</name>
    <name type="common">Bacillus indicus</name>
    <dbReference type="NCBI Taxonomy" id="246786"/>
    <lineage>
        <taxon>Bacteria</taxon>
        <taxon>Bacillati</taxon>
        <taxon>Bacillota</taxon>
        <taxon>Bacilli</taxon>
        <taxon>Bacillales</taxon>
        <taxon>Bacillaceae</taxon>
        <taxon>Metabacillus</taxon>
    </lineage>
</organism>
<dbReference type="Pfam" id="PF09964">
    <property type="entry name" value="DUF2198"/>
    <property type="match status" value="1"/>
</dbReference>